<dbReference type="InterPro" id="IPR019826">
    <property type="entry name" value="Carboxylesterase_B_AS"/>
</dbReference>
<dbReference type="EC" id="3.1.1.-" evidence="3"/>
<comment type="similarity">
    <text evidence="1 3">Belongs to the type-B carboxylesterase/lipase family.</text>
</comment>
<evidence type="ECO:0000256" key="1">
    <source>
        <dbReference type="ARBA" id="ARBA00005964"/>
    </source>
</evidence>
<dbReference type="Proteomes" id="UP000010297">
    <property type="component" value="Unassembled WGS sequence"/>
</dbReference>
<feature type="domain" description="Carboxylesterase type B" evidence="4">
    <location>
        <begin position="7"/>
        <end position="479"/>
    </location>
</feature>
<sequence>MTAFPFPCVSTAQGQLLGQQMDDVFVWRGIPYAAPPVGDLRWRAPQPPAAWQGARHADQFSPASWQNLEYCKAIGGGDPGAFSEDCLYLNVWTPADTSRPLPVMVWVHGGGYTIGAGGLPPYDGAALARRGVILVTLNYRLGHLGFFAHPALEGEDPDGPTCNFGLLDQIAALKWVQQNIAAFGGDRDNVTLFGESAGGRSVLSLMASPLAKGLFHKAIVQSAYTLPDLAREKALEKGQRIAQHLGLAQAIAQQLRELPAGAFWPLEAPLNLGPVPISGDRVLPHPMLDVLFDARQHPMPLMIGSNSDEASVLAYFGVSLEEQIRKLRREKRLGLGLIKLLYPGVRGDEELGRQVCRDMAFTTMGYVAMQAQQRVNQPCWRYWFDYVAQAERETYPNGTWHGNEVPYVFDTLPLSEPACHYVNELDLAFSARVADYWVDFAKHASREHPVLDGPLRWPACLPGRDRLMRLGVNQTPRFKVEHRFMRARLALFRRVMRQLLYSVPDSLK</sequence>
<evidence type="ECO:0000313" key="6">
    <source>
        <dbReference type="Proteomes" id="UP000010297"/>
    </source>
</evidence>
<dbReference type="PROSITE" id="PS00122">
    <property type="entry name" value="CARBOXYLESTERASE_B_1"/>
    <property type="match status" value="1"/>
</dbReference>
<evidence type="ECO:0000259" key="4">
    <source>
        <dbReference type="Pfam" id="PF00135"/>
    </source>
</evidence>
<dbReference type="InterPro" id="IPR002018">
    <property type="entry name" value="CarbesteraseB"/>
</dbReference>
<dbReference type="EMBL" id="BAFF01000016">
    <property type="protein sequence ID" value="GAB53520.1"/>
    <property type="molecule type" value="Genomic_DNA"/>
</dbReference>
<dbReference type="Pfam" id="PF00135">
    <property type="entry name" value="COesterase"/>
    <property type="match status" value="1"/>
</dbReference>
<organism evidence="5 6">
    <name type="scientific">Atlantibacter hermannii NBRC 105704</name>
    <dbReference type="NCBI Taxonomy" id="1115512"/>
    <lineage>
        <taxon>Bacteria</taxon>
        <taxon>Pseudomonadati</taxon>
        <taxon>Pseudomonadota</taxon>
        <taxon>Gammaproteobacteria</taxon>
        <taxon>Enterobacterales</taxon>
        <taxon>Enterobacteriaceae</taxon>
        <taxon>Atlantibacter</taxon>
    </lineage>
</organism>
<dbReference type="SUPFAM" id="SSF53474">
    <property type="entry name" value="alpha/beta-Hydrolases"/>
    <property type="match status" value="1"/>
</dbReference>
<dbReference type="PANTHER" id="PTHR11559">
    <property type="entry name" value="CARBOXYLESTERASE"/>
    <property type="match status" value="1"/>
</dbReference>
<name>H5V6B2_ATLHE</name>
<keyword evidence="2 3" id="KW-0378">Hydrolase</keyword>
<dbReference type="InterPro" id="IPR029058">
    <property type="entry name" value="AB_hydrolase_fold"/>
</dbReference>
<dbReference type="Gene3D" id="3.40.50.1820">
    <property type="entry name" value="alpha/beta hydrolase"/>
    <property type="match status" value="1"/>
</dbReference>
<dbReference type="RefSeq" id="WP_002437863.1">
    <property type="nucleotide sequence ID" value="NZ_BAFF01000016.1"/>
</dbReference>
<accession>H5V6B2</accession>
<keyword evidence="6" id="KW-1185">Reference proteome</keyword>
<evidence type="ECO:0000313" key="5">
    <source>
        <dbReference type="EMBL" id="GAB53520.1"/>
    </source>
</evidence>
<evidence type="ECO:0000256" key="3">
    <source>
        <dbReference type="RuleBase" id="RU361235"/>
    </source>
</evidence>
<dbReference type="ESTHER" id="esche-h5v6b2">
    <property type="family name" value="Carb_B_Bacteria"/>
</dbReference>
<protein>
    <recommendedName>
        <fullName evidence="3">Carboxylic ester hydrolase</fullName>
        <ecNumber evidence="3">3.1.1.-</ecNumber>
    </recommendedName>
</protein>
<evidence type="ECO:0000256" key="2">
    <source>
        <dbReference type="ARBA" id="ARBA00022801"/>
    </source>
</evidence>
<dbReference type="eggNOG" id="COG2272">
    <property type="taxonomic scope" value="Bacteria"/>
</dbReference>
<dbReference type="InterPro" id="IPR050309">
    <property type="entry name" value="Type-B_Carboxylest/Lipase"/>
</dbReference>
<dbReference type="InterPro" id="IPR019819">
    <property type="entry name" value="Carboxylesterase_B_CS"/>
</dbReference>
<dbReference type="GO" id="GO:0016787">
    <property type="term" value="F:hydrolase activity"/>
    <property type="evidence" value="ECO:0007669"/>
    <property type="project" value="UniProtKB-KW"/>
</dbReference>
<gene>
    <name evidence="5" type="ORF">EH105704_16_00490</name>
</gene>
<dbReference type="PROSITE" id="PS00941">
    <property type="entry name" value="CARBOXYLESTERASE_B_2"/>
    <property type="match status" value="1"/>
</dbReference>
<proteinExistence type="inferred from homology"/>
<dbReference type="AlphaFoldDB" id="H5V6B2"/>
<reference evidence="5 6" key="1">
    <citation type="submission" date="2012-02" db="EMBL/GenBank/DDBJ databases">
        <title>Whole genome shotgun sequence of Escherichia hermannii NBRC 105704.</title>
        <authorList>
            <person name="Yoshida I."/>
            <person name="Hosoyama A."/>
            <person name="Tsuchikane K."/>
            <person name="Katsumata H."/>
            <person name="Yamazaki S."/>
            <person name="Fujita N."/>
        </authorList>
    </citation>
    <scope>NUCLEOTIDE SEQUENCE [LARGE SCALE GENOMIC DNA]</scope>
    <source>
        <strain evidence="5 6">NBRC 105704</strain>
    </source>
</reference>
<comment type="caution">
    <text evidence="5">The sequence shown here is derived from an EMBL/GenBank/DDBJ whole genome shotgun (WGS) entry which is preliminary data.</text>
</comment>